<reference evidence="2 3" key="1">
    <citation type="journal article" date="2013" name="Front. Microbiol.">
        <title>Comparative genomic analyses of the cyanobacterium, Lyngbya aestuarii BL J, a powerful hydrogen producer.</title>
        <authorList>
            <person name="Kothari A."/>
            <person name="Vaughn M."/>
            <person name="Garcia-Pichel F."/>
        </authorList>
    </citation>
    <scope>NUCLEOTIDE SEQUENCE [LARGE SCALE GENOMIC DNA]</scope>
    <source>
        <strain evidence="2 3">BL J</strain>
    </source>
</reference>
<evidence type="ECO:0000313" key="2">
    <source>
        <dbReference type="EMBL" id="ERT03935.1"/>
    </source>
</evidence>
<evidence type="ECO:0000313" key="3">
    <source>
        <dbReference type="Proteomes" id="UP000017127"/>
    </source>
</evidence>
<dbReference type="RefSeq" id="WP_023069765.1">
    <property type="nucleotide sequence ID" value="NZ_AUZM01000149.1"/>
</dbReference>
<sequence length="132" mass="15078">MKWRDWRKIADSVGLEFWFPLPLIGLIFWVGTGWTTAAVLGEAPQIERISVEGETLPEVELVLKGQLISIEAKIYEQRGYTKVDIDTDSPTLKELEFEFPVIDVADVEAELSHTLNLSPAQLRTLVRYQIYD</sequence>
<dbReference type="EMBL" id="AUZM01000149">
    <property type="protein sequence ID" value="ERT03935.1"/>
    <property type="molecule type" value="Genomic_DNA"/>
</dbReference>
<keyword evidence="1" id="KW-1133">Transmembrane helix</keyword>
<evidence type="ECO:0000256" key="1">
    <source>
        <dbReference type="SAM" id="Phobius"/>
    </source>
</evidence>
<accession>U7QA98</accession>
<organism evidence="2 3">
    <name type="scientific">Lyngbya aestuarii BL J</name>
    <dbReference type="NCBI Taxonomy" id="1348334"/>
    <lineage>
        <taxon>Bacteria</taxon>
        <taxon>Bacillati</taxon>
        <taxon>Cyanobacteriota</taxon>
        <taxon>Cyanophyceae</taxon>
        <taxon>Oscillatoriophycideae</taxon>
        <taxon>Oscillatoriales</taxon>
        <taxon>Microcoleaceae</taxon>
        <taxon>Lyngbya</taxon>
    </lineage>
</organism>
<comment type="caution">
    <text evidence="2">The sequence shown here is derived from an EMBL/GenBank/DDBJ whole genome shotgun (WGS) entry which is preliminary data.</text>
</comment>
<protein>
    <submittedName>
        <fullName evidence="2">Uncharacterized protein</fullName>
    </submittedName>
</protein>
<dbReference type="Proteomes" id="UP000017127">
    <property type="component" value="Unassembled WGS sequence"/>
</dbReference>
<gene>
    <name evidence="2" type="ORF">M595_6120</name>
</gene>
<keyword evidence="1" id="KW-0812">Transmembrane</keyword>
<name>U7QA98_9CYAN</name>
<feature type="transmembrane region" description="Helical" evidence="1">
    <location>
        <begin position="20"/>
        <end position="40"/>
    </location>
</feature>
<keyword evidence="3" id="KW-1185">Reference proteome</keyword>
<dbReference type="OrthoDB" id="513799at2"/>
<dbReference type="AlphaFoldDB" id="U7QA98"/>
<proteinExistence type="predicted"/>
<keyword evidence="1" id="KW-0472">Membrane</keyword>